<sequence>MSRMKINNLLITFCSIKLTVNNKEQEIFTTTQEDTIDIPIKYKKQLETFKNINISIVMILNLIYKELISEGINRKIIYILTDYTSSLTNHTKYSSPTSNYLRRFRYTYQQHYRYSSKTRLRPNCNKYVDQLAVNNLYVIYNTIGKGNSYLLYKYLITTYNTLSNQNQ</sequence>
<proteinExistence type="predicted"/>
<protein>
    <submittedName>
        <fullName evidence="1">Uncharacterized protein</fullName>
    </submittedName>
</protein>
<dbReference type="EMBL" id="MH281628">
    <property type="protein sequence ID" value="AYR05979.1"/>
    <property type="molecule type" value="Genomic_DNA"/>
</dbReference>
<gene>
    <name evidence="1" type="primary">orf117</name>
</gene>
<dbReference type="RefSeq" id="YP_009541770.1">
    <property type="nucleotide sequence ID" value="NC_039978.1"/>
</dbReference>
<organism evidence="1">
    <name type="scientific">Neogoniolithon spectabile</name>
    <dbReference type="NCBI Taxonomy" id="231755"/>
    <lineage>
        <taxon>Eukaryota</taxon>
        <taxon>Rhodophyta</taxon>
        <taxon>Florideophyceae</taxon>
        <taxon>Corallinophycidae</taxon>
        <taxon>Corallinales</taxon>
        <taxon>Spongitidaceae</taxon>
        <taxon>Neogoniolithoideae</taxon>
        <taxon>Neogoniolithon</taxon>
    </lineage>
</organism>
<keyword evidence="1" id="KW-0934">Plastid</keyword>
<geneLocation type="plastid" evidence="1"/>
<reference evidence="1" key="1">
    <citation type="journal article" date="2018" name="Genome Biol. Evol.">
        <title>Mitochondrial and Plastid Genomes from Coralline Red Algae Provide Insights into the Incongruent Evolutionary Histories of Organelles.</title>
        <authorList>
            <person name="Lee J."/>
            <person name="Song H.J."/>
            <person name="In Park S."/>
            <person name="Lee Y.M."/>
            <person name="Jeong S.Y."/>
            <person name="Oh Cho T."/>
            <person name="Kim J.H."/>
            <person name="Choi H.G."/>
            <person name="Choi C.G."/>
            <person name="Nelson W.A."/>
            <person name="Fredericq S."/>
            <person name="Bhattacharya D."/>
            <person name="Su Yoon H."/>
        </authorList>
    </citation>
    <scope>NUCLEOTIDE SEQUENCE</scope>
</reference>
<dbReference type="GeneID" id="38463545"/>
<name>A0A3G3MGL6_9FLOR</name>
<accession>A0A3G3MGL6</accession>
<evidence type="ECO:0000313" key="1">
    <source>
        <dbReference type="EMBL" id="AYR05979.1"/>
    </source>
</evidence>
<dbReference type="AlphaFoldDB" id="A0A3G3MGL6"/>